<comment type="caution">
    <text evidence="1">The sequence shown here is derived from an EMBL/GenBank/DDBJ whole genome shotgun (WGS) entry which is preliminary data.</text>
</comment>
<dbReference type="AlphaFoldDB" id="A0ABD2BSH7"/>
<keyword evidence="2" id="KW-1185">Reference proteome</keyword>
<keyword evidence="1" id="KW-0540">Nuclease</keyword>
<protein>
    <submittedName>
        <fullName evidence="1">Enzymatic polyprotein endonuclease reverse</fullName>
    </submittedName>
</protein>
<dbReference type="GO" id="GO:0004519">
    <property type="term" value="F:endonuclease activity"/>
    <property type="evidence" value="ECO:0007669"/>
    <property type="project" value="UniProtKB-KW"/>
</dbReference>
<proteinExistence type="predicted"/>
<keyword evidence="1" id="KW-0255">Endonuclease</keyword>
<dbReference type="EMBL" id="JAUDFV010000057">
    <property type="protein sequence ID" value="KAL2735729.1"/>
    <property type="molecule type" value="Genomic_DNA"/>
</dbReference>
<keyword evidence="1" id="KW-0378">Hydrolase</keyword>
<sequence length="147" mass="17459">MVPRYDGYNISISTFTRACKQARELIPERSEETLTRLMINRLSGRAYLAVEDYKIRTVNRLCDILSEEFEKVKDLHQAICDEERYKMGELTEDRRRETAEFVLTGFCEGLPLEYRLRITPDTCEDLLEAFTKARKFYSEVQLDRTRR</sequence>
<dbReference type="Proteomes" id="UP001607302">
    <property type="component" value="Unassembled WGS sequence"/>
</dbReference>
<evidence type="ECO:0000313" key="1">
    <source>
        <dbReference type="EMBL" id="KAL2735729.1"/>
    </source>
</evidence>
<reference evidence="1 2" key="1">
    <citation type="journal article" date="2024" name="Ann. Entomol. Soc. Am.">
        <title>Genomic analyses of the southern and eastern yellowjacket wasps (Hymenoptera: Vespidae) reveal evolutionary signatures of social life.</title>
        <authorList>
            <person name="Catto M.A."/>
            <person name="Caine P.B."/>
            <person name="Orr S.E."/>
            <person name="Hunt B.G."/>
            <person name="Goodisman M.A.D."/>
        </authorList>
    </citation>
    <scope>NUCLEOTIDE SEQUENCE [LARGE SCALE GENOMIC DNA]</scope>
    <source>
        <strain evidence="1">233</strain>
        <tissue evidence="1">Head and thorax</tissue>
    </source>
</reference>
<gene>
    <name evidence="1" type="ORF">V1478_002743</name>
</gene>
<accession>A0ABD2BSH7</accession>
<organism evidence="1 2">
    <name type="scientific">Vespula squamosa</name>
    <name type="common">Southern yellow jacket</name>
    <name type="synonym">Wasp</name>
    <dbReference type="NCBI Taxonomy" id="30214"/>
    <lineage>
        <taxon>Eukaryota</taxon>
        <taxon>Metazoa</taxon>
        <taxon>Ecdysozoa</taxon>
        <taxon>Arthropoda</taxon>
        <taxon>Hexapoda</taxon>
        <taxon>Insecta</taxon>
        <taxon>Pterygota</taxon>
        <taxon>Neoptera</taxon>
        <taxon>Endopterygota</taxon>
        <taxon>Hymenoptera</taxon>
        <taxon>Apocrita</taxon>
        <taxon>Aculeata</taxon>
        <taxon>Vespoidea</taxon>
        <taxon>Vespidae</taxon>
        <taxon>Vespinae</taxon>
        <taxon>Vespula</taxon>
    </lineage>
</organism>
<evidence type="ECO:0000313" key="2">
    <source>
        <dbReference type="Proteomes" id="UP001607302"/>
    </source>
</evidence>
<name>A0ABD2BSH7_VESSQ</name>